<evidence type="ECO:0000313" key="3">
    <source>
        <dbReference type="Proteomes" id="UP000199184"/>
    </source>
</evidence>
<dbReference type="GO" id="GO:0016706">
    <property type="term" value="F:2-oxoglutarate-dependent dioxygenase activity"/>
    <property type="evidence" value="ECO:0007669"/>
    <property type="project" value="UniProtKB-ARBA"/>
</dbReference>
<keyword evidence="1" id="KW-0560">Oxidoreductase</keyword>
<reference evidence="3" key="1">
    <citation type="submission" date="2016-08" db="EMBL/GenBank/DDBJ databases">
        <authorList>
            <person name="Varghese N."/>
            <person name="Submissions Spin"/>
        </authorList>
    </citation>
    <scope>NUCLEOTIDE SEQUENCE [LARGE SCALE GENOMIC DNA]</scope>
    <source>
        <strain evidence="3">ERR11</strain>
    </source>
</reference>
<accession>A0A1C3XV57</accession>
<evidence type="ECO:0000256" key="1">
    <source>
        <dbReference type="ARBA" id="ARBA00023002"/>
    </source>
</evidence>
<dbReference type="SUPFAM" id="SSF51197">
    <property type="entry name" value="Clavaminate synthase-like"/>
    <property type="match status" value="1"/>
</dbReference>
<keyword evidence="3" id="KW-1185">Reference proteome</keyword>
<protein>
    <submittedName>
        <fullName evidence="2">Uncharacterized protein</fullName>
    </submittedName>
</protein>
<dbReference type="AlphaFoldDB" id="A0A1C3XV57"/>
<sequence length="316" mass="35404">MSQPQLTPDLSHRRMLLTLGCSGLDVTCVIEALSRDCVILIRNVSPSEADGLVHQIAGELGLQKKLELEAGFSDFLGHRRRINKYFMSVNSREDYQFVTPHSEGDRISNMQLSCFYCFENSKDGGETILLNIDDTSEAWGLLREKTTKILPGSKPLSRGMITRAKALYRLSSPDDYLVPDDQIVAEVKSEIPGLLLAIVMARPKRSFSLLLGRDVNVLWDNIGSVDQSCLHFFVRMLQERELLKFPPDGFELHQLDPVNAGRSWCSGADYEKLFCDEIILKLKPGDLVILNNLTWAHAVNNWTSAPGTRRIAVALA</sequence>
<dbReference type="Gene3D" id="3.60.130.10">
    <property type="entry name" value="Clavaminate synthase-like"/>
    <property type="match status" value="1"/>
</dbReference>
<dbReference type="EMBL" id="FMAI01000076">
    <property type="protein sequence ID" value="SCB56105.1"/>
    <property type="molecule type" value="Genomic_DNA"/>
</dbReference>
<proteinExistence type="predicted"/>
<evidence type="ECO:0000313" key="2">
    <source>
        <dbReference type="EMBL" id="SCB56105.1"/>
    </source>
</evidence>
<dbReference type="Proteomes" id="UP000199184">
    <property type="component" value="Unassembled WGS sequence"/>
</dbReference>
<organism evidence="2 3">
    <name type="scientific">Bradyrhizobium shewense</name>
    <dbReference type="NCBI Taxonomy" id="1761772"/>
    <lineage>
        <taxon>Bacteria</taxon>
        <taxon>Pseudomonadati</taxon>
        <taxon>Pseudomonadota</taxon>
        <taxon>Alphaproteobacteria</taxon>
        <taxon>Hyphomicrobiales</taxon>
        <taxon>Nitrobacteraceae</taxon>
        <taxon>Bradyrhizobium</taxon>
    </lineage>
</organism>
<gene>
    <name evidence="2" type="ORF">GA0061098_10761</name>
</gene>
<name>A0A1C3XV57_9BRAD</name>
<dbReference type="InterPro" id="IPR042098">
    <property type="entry name" value="TauD-like_sf"/>
</dbReference>